<sequence length="51" mass="5451">MTTKATVSAVAFVAFRDRSRAPGATFFPGEDRTSRGEIFAPVIRVGYQGTG</sequence>
<reference evidence="2" key="1">
    <citation type="journal article" date="2019" name="Int. J. Syst. Evol. Microbiol.">
        <title>The Global Catalogue of Microorganisms (GCM) 10K type strain sequencing project: providing services to taxonomists for standard genome sequencing and annotation.</title>
        <authorList>
            <consortium name="The Broad Institute Genomics Platform"/>
            <consortium name="The Broad Institute Genome Sequencing Center for Infectious Disease"/>
            <person name="Wu L."/>
            <person name="Ma J."/>
        </authorList>
    </citation>
    <scope>NUCLEOTIDE SEQUENCE [LARGE SCALE GENOMIC DNA]</scope>
    <source>
        <strain evidence="2">CGMCC 4.7683</strain>
    </source>
</reference>
<proteinExistence type="predicted"/>
<evidence type="ECO:0000313" key="2">
    <source>
        <dbReference type="Proteomes" id="UP000635387"/>
    </source>
</evidence>
<evidence type="ECO:0000313" key="1">
    <source>
        <dbReference type="EMBL" id="GHH03788.1"/>
    </source>
</evidence>
<organism evidence="1 2">
    <name type="scientific">Amycolatopsis oliviviridis</name>
    <dbReference type="NCBI Taxonomy" id="1471590"/>
    <lineage>
        <taxon>Bacteria</taxon>
        <taxon>Bacillati</taxon>
        <taxon>Actinomycetota</taxon>
        <taxon>Actinomycetes</taxon>
        <taxon>Pseudonocardiales</taxon>
        <taxon>Pseudonocardiaceae</taxon>
        <taxon>Amycolatopsis</taxon>
    </lineage>
</organism>
<gene>
    <name evidence="1" type="ORF">GCM10017790_05950</name>
</gene>
<keyword evidence="2" id="KW-1185">Reference proteome</keyword>
<dbReference type="Proteomes" id="UP000635387">
    <property type="component" value="Unassembled WGS sequence"/>
</dbReference>
<name>A0ABQ3LD75_9PSEU</name>
<accession>A0ABQ3LD75</accession>
<protein>
    <submittedName>
        <fullName evidence="1">Uncharacterized protein</fullName>
    </submittedName>
</protein>
<dbReference type="RefSeq" id="WP_191251460.1">
    <property type="nucleotide sequence ID" value="NZ_BNAY01000001.1"/>
</dbReference>
<comment type="caution">
    <text evidence="1">The sequence shown here is derived from an EMBL/GenBank/DDBJ whole genome shotgun (WGS) entry which is preliminary data.</text>
</comment>
<dbReference type="EMBL" id="BNAY01000001">
    <property type="protein sequence ID" value="GHH03788.1"/>
    <property type="molecule type" value="Genomic_DNA"/>
</dbReference>